<name>A0A7H9HKY7_9SACH</name>
<dbReference type="InterPro" id="IPR051727">
    <property type="entry name" value="DnaJ_C3_Co-chaperones"/>
</dbReference>
<keyword evidence="3" id="KW-0256">Endoplasmic reticulum</keyword>
<dbReference type="GO" id="GO:0051787">
    <property type="term" value="F:misfolded protein binding"/>
    <property type="evidence" value="ECO:0007669"/>
    <property type="project" value="TreeGrafter"/>
</dbReference>
<dbReference type="OrthoDB" id="1726119at2759"/>
<dbReference type="Gene3D" id="1.10.287.110">
    <property type="entry name" value="DnaJ domain"/>
    <property type="match status" value="1"/>
</dbReference>
<dbReference type="InterPro" id="IPR011990">
    <property type="entry name" value="TPR-like_helical_dom_sf"/>
</dbReference>
<comment type="subcellular location">
    <subcellularLocation>
        <location evidence="1">Endoplasmic reticulum</location>
    </subcellularLocation>
</comment>
<dbReference type="PANTHER" id="PTHR44140:SF2">
    <property type="entry name" value="LD25575P"/>
    <property type="match status" value="1"/>
</dbReference>
<reference evidence="7 8" key="1">
    <citation type="submission" date="2020-06" db="EMBL/GenBank/DDBJ databases">
        <title>The yeast mating-type switching endonuclease HO is a domesticated member of an unorthodox homing genetic element family.</title>
        <authorList>
            <person name="Coughlan A.Y."/>
            <person name="Lombardi L."/>
            <person name="Braun-Galleani S."/>
            <person name="Martos A.R."/>
            <person name="Galeote V."/>
            <person name="Bigey F."/>
            <person name="Dequin S."/>
            <person name="Byrne K.P."/>
            <person name="Wolfe K.H."/>
        </authorList>
    </citation>
    <scope>NUCLEOTIDE SEQUENCE [LARGE SCALE GENOMIC DNA]</scope>
    <source>
        <strain evidence="7 8">CBS2947</strain>
    </source>
</reference>
<feature type="region of interest" description="Disordered" evidence="4">
    <location>
        <begin position="572"/>
        <end position="597"/>
    </location>
</feature>
<evidence type="ECO:0000259" key="6">
    <source>
        <dbReference type="PROSITE" id="PS50076"/>
    </source>
</evidence>
<dbReference type="Proteomes" id="UP000510647">
    <property type="component" value="Chromosome 1"/>
</dbReference>
<feature type="signal peptide" evidence="5">
    <location>
        <begin position="1"/>
        <end position="18"/>
    </location>
</feature>
<dbReference type="EMBL" id="CP059267">
    <property type="protein sequence ID" value="QLQ78494.1"/>
    <property type="molecule type" value="Genomic_DNA"/>
</dbReference>
<evidence type="ECO:0000256" key="5">
    <source>
        <dbReference type="SAM" id="SignalP"/>
    </source>
</evidence>
<evidence type="ECO:0000256" key="1">
    <source>
        <dbReference type="ARBA" id="ARBA00004240"/>
    </source>
</evidence>
<dbReference type="InterPro" id="IPR036869">
    <property type="entry name" value="J_dom_sf"/>
</dbReference>
<evidence type="ECO:0000256" key="3">
    <source>
        <dbReference type="ARBA" id="ARBA00022824"/>
    </source>
</evidence>
<feature type="domain" description="J" evidence="6">
    <location>
        <begin position="501"/>
        <end position="571"/>
    </location>
</feature>
<dbReference type="AlphaFoldDB" id="A0A7H9HKY7"/>
<feature type="chain" id="PRO_5029022157" description="J domain-containing protein" evidence="5">
    <location>
        <begin position="19"/>
        <end position="613"/>
    </location>
</feature>
<sequence>MLYVLYLGFYLLVSVALGERCDLNRLESLSGTLKYDATSLNQYQKIIAQLDRCTTDQDDEDTQKSVLLRRLYYRSGIIQLSLNQGLNAIESFEHAVEGDNSFSHLARSRLKKLYVEFGMWDKIDSSDDTRRAFMDLERSVRSRWEASHDHSRIDDDLQKLLEISPSCLETRSFLLETLFYKLAESLDFAIGHEIIRNYERLLETHGSRFTLDKRLRIYHSLAIIQAFILNAEPTHLRKCLALDMDYEPCRRLALLKNKLSKVNPPRSEILDSEVYAFGNNAFDWRNLVHFYLKDQKTWIRVVRRYKNNYELIMAEVANAIEQLLPSGAITKMPSATDFSKFINMALCQAASESAADKVLAQPFCKLAMKEILPKETIEQFHKSAKRDGVDLERILTDTWQSYPHLAIYMIQSVLDSRKGISSVVEDKLYHFFQQQGLNKSSKRLIQSLYNKLSSMIRVRRQKQQQRQGQQQRYQQWFYNQQQQHQRQEHSVPPNGPRTDRDYYKILGIPESAGSKEIRKAYLDFTKKYHPDKQGQLSEEEENKVHEKMSLINEAYETLYDDGKRREYDQARSAFRSGSTNPHMSRQGDRRGGTSKFGNNFAMNFKPNFKFKFG</sequence>
<proteinExistence type="predicted"/>
<dbReference type="GO" id="GO:0051087">
    <property type="term" value="F:protein-folding chaperone binding"/>
    <property type="evidence" value="ECO:0007669"/>
    <property type="project" value="TreeGrafter"/>
</dbReference>
<evidence type="ECO:0000313" key="7">
    <source>
        <dbReference type="EMBL" id="QLQ78494.1"/>
    </source>
</evidence>
<evidence type="ECO:0000256" key="2">
    <source>
        <dbReference type="ARBA" id="ARBA00022729"/>
    </source>
</evidence>
<dbReference type="PRINTS" id="PR00625">
    <property type="entry name" value="JDOMAIN"/>
</dbReference>
<dbReference type="GO" id="GO:0034975">
    <property type="term" value="P:protein folding in endoplasmic reticulum"/>
    <property type="evidence" value="ECO:0007669"/>
    <property type="project" value="TreeGrafter"/>
</dbReference>
<evidence type="ECO:0000313" key="8">
    <source>
        <dbReference type="Proteomes" id="UP000510647"/>
    </source>
</evidence>
<gene>
    <name evidence="7" type="ORF">HG537_0A07410</name>
</gene>
<dbReference type="Gene3D" id="1.25.40.10">
    <property type="entry name" value="Tetratricopeptide repeat domain"/>
    <property type="match status" value="1"/>
</dbReference>
<dbReference type="Pfam" id="PF00226">
    <property type="entry name" value="DnaJ"/>
    <property type="match status" value="1"/>
</dbReference>
<keyword evidence="8" id="KW-1185">Reference proteome</keyword>
<protein>
    <recommendedName>
        <fullName evidence="6">J domain-containing protein</fullName>
    </recommendedName>
</protein>
<dbReference type="InterPro" id="IPR001623">
    <property type="entry name" value="DnaJ_domain"/>
</dbReference>
<feature type="region of interest" description="Disordered" evidence="4">
    <location>
        <begin position="479"/>
        <end position="500"/>
    </location>
</feature>
<accession>A0A7H9HKY7</accession>
<organism evidence="7 8">
    <name type="scientific">Torulaspora globosa</name>
    <dbReference type="NCBI Taxonomy" id="48254"/>
    <lineage>
        <taxon>Eukaryota</taxon>
        <taxon>Fungi</taxon>
        <taxon>Dikarya</taxon>
        <taxon>Ascomycota</taxon>
        <taxon>Saccharomycotina</taxon>
        <taxon>Saccharomycetes</taxon>
        <taxon>Saccharomycetales</taxon>
        <taxon>Saccharomycetaceae</taxon>
        <taxon>Torulaspora</taxon>
    </lineage>
</organism>
<dbReference type="PROSITE" id="PS50076">
    <property type="entry name" value="DNAJ_2"/>
    <property type="match status" value="1"/>
</dbReference>
<evidence type="ECO:0000256" key="4">
    <source>
        <dbReference type="SAM" id="MobiDB-lite"/>
    </source>
</evidence>
<dbReference type="SMART" id="SM00271">
    <property type="entry name" value="DnaJ"/>
    <property type="match status" value="1"/>
</dbReference>
<dbReference type="PANTHER" id="PTHR44140">
    <property type="entry name" value="LD25575P"/>
    <property type="match status" value="1"/>
</dbReference>
<dbReference type="GO" id="GO:0005783">
    <property type="term" value="C:endoplasmic reticulum"/>
    <property type="evidence" value="ECO:0007669"/>
    <property type="project" value="UniProtKB-SubCell"/>
</dbReference>
<dbReference type="SUPFAM" id="SSF46565">
    <property type="entry name" value="Chaperone J-domain"/>
    <property type="match status" value="1"/>
</dbReference>
<keyword evidence="2 5" id="KW-0732">Signal</keyword>
<dbReference type="CDD" id="cd06257">
    <property type="entry name" value="DnaJ"/>
    <property type="match status" value="1"/>
</dbReference>